<dbReference type="NCBIfam" id="TIGR04120">
    <property type="entry name" value="DNA_lig_bact"/>
    <property type="match status" value="1"/>
</dbReference>
<dbReference type="EC" id="6.5.1.1" evidence="1"/>
<evidence type="ECO:0000256" key="9">
    <source>
        <dbReference type="ARBA" id="ARBA00022842"/>
    </source>
</evidence>
<dbReference type="Gene3D" id="2.40.50.140">
    <property type="entry name" value="Nucleic acid-binding proteins"/>
    <property type="match status" value="1"/>
</dbReference>
<dbReference type="Proteomes" id="UP000271227">
    <property type="component" value="Unassembled WGS sequence"/>
</dbReference>
<protein>
    <recommendedName>
        <fullName evidence="1">DNA ligase (ATP)</fullName>
        <ecNumber evidence="1">6.5.1.1</ecNumber>
    </recommendedName>
</protein>
<dbReference type="InParanoid" id="A0A3M0CVP5"/>
<evidence type="ECO:0000313" key="16">
    <source>
        <dbReference type="Proteomes" id="UP000271227"/>
    </source>
</evidence>
<evidence type="ECO:0000256" key="1">
    <source>
        <dbReference type="ARBA" id="ARBA00012727"/>
    </source>
</evidence>
<feature type="domain" description="ATP-dependent DNA ligase family profile" evidence="14">
    <location>
        <begin position="297"/>
        <end position="428"/>
    </location>
</feature>
<keyword evidence="6" id="KW-0547">Nucleotide-binding</keyword>
<evidence type="ECO:0000256" key="8">
    <source>
        <dbReference type="ARBA" id="ARBA00022840"/>
    </source>
</evidence>
<dbReference type="PANTHER" id="PTHR45674:SF13">
    <property type="entry name" value="DNA LIGASE-RELATED"/>
    <property type="match status" value="1"/>
</dbReference>
<keyword evidence="5" id="KW-0479">Metal-binding</keyword>
<dbReference type="GO" id="GO:0003910">
    <property type="term" value="F:DNA ligase (ATP) activity"/>
    <property type="evidence" value="ECO:0007669"/>
    <property type="project" value="UniProtKB-EC"/>
</dbReference>
<evidence type="ECO:0000256" key="11">
    <source>
        <dbReference type="ARBA" id="ARBA00023204"/>
    </source>
</evidence>
<keyword evidence="4" id="KW-0235">DNA replication</keyword>
<dbReference type="SUPFAM" id="SSF56091">
    <property type="entry name" value="DNA ligase/mRNA capping enzyme, catalytic domain"/>
    <property type="match status" value="1"/>
</dbReference>
<sequence>MAFASLLERLLLTPSRNRKIVLMMRYFRHTPDPDRGIALAALTGALRLRHVKPAFIRDVVMDRIDPVLWAPSYDYVGDMAETVSLIWPGSGGEDLPGLADLVETLDAMPKDRLAGYLSGLLDRAEPKARWALIKLATGGLRVGVSARLAKTALAEAGGLNLQDVEEVWHGVDPPYTNLFAWMDGRAPRPRVAFSRIFHPMMLANPLDDDRDFSSLDPDDYVAEWKWDGVRVQIVGDGAETRLFSRTGEDISHTFPDLVSAVSGVGVLDGELLVGVPGDPLPFNRLQQRLNRKTVIRKHLTTLPAFVMLYDMLFDGDLDIRDRPLDIRRKMLEHWLDRHGDDRLCLSVRIPFTSWTELEDIRRHGADERGHEGVMIKHRSSLYVPGRPRGPWFKWKRDPKLVDAVLMYAQRGHGKRSSFYSDFTFGLWREGSVVPIGKAYFGFTDAELRQLDAWVRKHTINRFGPVREVAKGLVLEVAFDSVHTSPRHKSGVALRFPRISRIRWDKPVAEADSLNALDPFLDDAGSPRTVPAKSGLA</sequence>
<dbReference type="Pfam" id="PF01068">
    <property type="entry name" value="DNA_ligase_A_M"/>
    <property type="match status" value="1"/>
</dbReference>
<dbReference type="GO" id="GO:0003677">
    <property type="term" value="F:DNA binding"/>
    <property type="evidence" value="ECO:0007669"/>
    <property type="project" value="InterPro"/>
</dbReference>
<comment type="caution">
    <text evidence="15">The sequence shown here is derived from an EMBL/GenBank/DDBJ whole genome shotgun (WGS) entry which is preliminary data.</text>
</comment>
<evidence type="ECO:0000256" key="2">
    <source>
        <dbReference type="ARBA" id="ARBA00022598"/>
    </source>
</evidence>
<dbReference type="InterPro" id="IPR012309">
    <property type="entry name" value="DNA_ligase_ATP-dep_C"/>
</dbReference>
<evidence type="ECO:0000259" key="14">
    <source>
        <dbReference type="PROSITE" id="PS50160"/>
    </source>
</evidence>
<evidence type="ECO:0000256" key="12">
    <source>
        <dbReference type="ARBA" id="ARBA00023306"/>
    </source>
</evidence>
<name>A0A3M0CVP5_9PROT</name>
<dbReference type="InterPro" id="IPR050191">
    <property type="entry name" value="ATP-dep_DNA_ligase"/>
</dbReference>
<dbReference type="GO" id="GO:0006281">
    <property type="term" value="P:DNA repair"/>
    <property type="evidence" value="ECO:0007669"/>
    <property type="project" value="UniProtKB-KW"/>
</dbReference>
<keyword evidence="3" id="KW-0132">Cell division</keyword>
<dbReference type="PROSITE" id="PS00697">
    <property type="entry name" value="DNA_LIGASE_A1"/>
    <property type="match status" value="1"/>
</dbReference>
<dbReference type="CDD" id="cd07897">
    <property type="entry name" value="Adenylation_DNA_ligase_Bac1"/>
    <property type="match status" value="1"/>
</dbReference>
<dbReference type="Gene3D" id="1.10.3260.10">
    <property type="entry name" value="DNA ligase, ATP-dependent, N-terminal domain"/>
    <property type="match status" value="1"/>
</dbReference>
<reference evidence="15 16" key="1">
    <citation type="submission" date="2018-10" db="EMBL/GenBank/DDBJ databases">
        <title>Genomic Encyclopedia of Archaeal and Bacterial Type Strains, Phase II (KMG-II): from individual species to whole genera.</title>
        <authorList>
            <person name="Goeker M."/>
        </authorList>
    </citation>
    <scope>NUCLEOTIDE SEQUENCE [LARGE SCALE GENOMIC DNA]</scope>
    <source>
        <strain evidence="15 16">DSM 25217</strain>
    </source>
</reference>
<dbReference type="InterPro" id="IPR036599">
    <property type="entry name" value="DNA_ligase_N_sf"/>
</dbReference>
<evidence type="ECO:0000256" key="3">
    <source>
        <dbReference type="ARBA" id="ARBA00022618"/>
    </source>
</evidence>
<keyword evidence="2 15" id="KW-0436">Ligase</keyword>
<evidence type="ECO:0000256" key="7">
    <source>
        <dbReference type="ARBA" id="ARBA00022763"/>
    </source>
</evidence>
<organism evidence="15 16">
    <name type="scientific">Eilatimonas milleporae</name>
    <dbReference type="NCBI Taxonomy" id="911205"/>
    <lineage>
        <taxon>Bacteria</taxon>
        <taxon>Pseudomonadati</taxon>
        <taxon>Pseudomonadota</taxon>
        <taxon>Alphaproteobacteria</taxon>
        <taxon>Kordiimonadales</taxon>
        <taxon>Kordiimonadaceae</taxon>
        <taxon>Eilatimonas</taxon>
    </lineage>
</organism>
<evidence type="ECO:0000256" key="5">
    <source>
        <dbReference type="ARBA" id="ARBA00022723"/>
    </source>
</evidence>
<gene>
    <name evidence="15" type="ORF">BXY39_1801</name>
</gene>
<dbReference type="SUPFAM" id="SSF50249">
    <property type="entry name" value="Nucleic acid-binding proteins"/>
    <property type="match status" value="1"/>
</dbReference>
<dbReference type="InterPro" id="IPR012310">
    <property type="entry name" value="DNA_ligase_ATP-dep_cent"/>
</dbReference>
<dbReference type="InterPro" id="IPR016059">
    <property type="entry name" value="DNA_ligase_ATP-dep_CS"/>
</dbReference>
<proteinExistence type="predicted"/>
<dbReference type="InterPro" id="IPR026333">
    <property type="entry name" value="ATP_dep_DNA_lig_pp_1105_fam"/>
</dbReference>
<dbReference type="GO" id="GO:0051301">
    <property type="term" value="P:cell division"/>
    <property type="evidence" value="ECO:0007669"/>
    <property type="project" value="UniProtKB-KW"/>
</dbReference>
<evidence type="ECO:0000256" key="4">
    <source>
        <dbReference type="ARBA" id="ARBA00022705"/>
    </source>
</evidence>
<keyword evidence="9" id="KW-0460">Magnesium</keyword>
<dbReference type="CDD" id="cd07972">
    <property type="entry name" value="OBF_DNA_ligase_Arch_LigB"/>
    <property type="match status" value="1"/>
</dbReference>
<keyword evidence="11" id="KW-0234">DNA repair</keyword>
<keyword evidence="12" id="KW-0131">Cell cycle</keyword>
<keyword evidence="10" id="KW-0233">DNA recombination</keyword>
<dbReference type="GO" id="GO:0046872">
    <property type="term" value="F:metal ion binding"/>
    <property type="evidence" value="ECO:0007669"/>
    <property type="project" value="UniProtKB-KW"/>
</dbReference>
<comment type="catalytic activity">
    <reaction evidence="13">
        <text>ATP + (deoxyribonucleotide)n-3'-hydroxyl + 5'-phospho-(deoxyribonucleotide)m = (deoxyribonucleotide)n+m + AMP + diphosphate.</text>
        <dbReference type="EC" id="6.5.1.1"/>
    </reaction>
</comment>
<dbReference type="PROSITE" id="PS50160">
    <property type="entry name" value="DNA_LIGASE_A3"/>
    <property type="match status" value="1"/>
</dbReference>
<dbReference type="PANTHER" id="PTHR45674">
    <property type="entry name" value="DNA LIGASE 1/3 FAMILY MEMBER"/>
    <property type="match status" value="1"/>
</dbReference>
<dbReference type="EMBL" id="REFR01000011">
    <property type="protein sequence ID" value="RMB07713.1"/>
    <property type="molecule type" value="Genomic_DNA"/>
</dbReference>
<accession>A0A3M0CVP5</accession>
<dbReference type="Pfam" id="PF04679">
    <property type="entry name" value="DNA_ligase_A_C"/>
    <property type="match status" value="1"/>
</dbReference>
<dbReference type="NCBIfam" id="NF006701">
    <property type="entry name" value="PRK09247.1"/>
    <property type="match status" value="1"/>
</dbReference>
<dbReference type="GO" id="GO:0006310">
    <property type="term" value="P:DNA recombination"/>
    <property type="evidence" value="ECO:0007669"/>
    <property type="project" value="UniProtKB-KW"/>
</dbReference>
<keyword evidence="7" id="KW-0227">DNA damage</keyword>
<evidence type="ECO:0000256" key="13">
    <source>
        <dbReference type="ARBA" id="ARBA00034003"/>
    </source>
</evidence>
<evidence type="ECO:0000256" key="6">
    <source>
        <dbReference type="ARBA" id="ARBA00022741"/>
    </source>
</evidence>
<dbReference type="GO" id="GO:0005524">
    <property type="term" value="F:ATP binding"/>
    <property type="evidence" value="ECO:0007669"/>
    <property type="project" value="UniProtKB-KW"/>
</dbReference>
<evidence type="ECO:0000313" key="15">
    <source>
        <dbReference type="EMBL" id="RMB07713.1"/>
    </source>
</evidence>
<keyword evidence="16" id="KW-1185">Reference proteome</keyword>
<dbReference type="AlphaFoldDB" id="A0A3M0CVP5"/>
<keyword evidence="8" id="KW-0067">ATP-binding</keyword>
<dbReference type="InterPro" id="IPR012340">
    <property type="entry name" value="NA-bd_OB-fold"/>
</dbReference>
<evidence type="ECO:0000256" key="10">
    <source>
        <dbReference type="ARBA" id="ARBA00023172"/>
    </source>
</evidence>
<dbReference type="Gene3D" id="3.30.470.30">
    <property type="entry name" value="DNA ligase/mRNA capping enzyme"/>
    <property type="match status" value="1"/>
</dbReference>
<dbReference type="GO" id="GO:0006260">
    <property type="term" value="P:DNA replication"/>
    <property type="evidence" value="ECO:0007669"/>
    <property type="project" value="UniProtKB-KW"/>
</dbReference>